<feature type="domain" description="Ion transport" evidence="7">
    <location>
        <begin position="24"/>
        <end position="247"/>
    </location>
</feature>
<evidence type="ECO:0000313" key="8">
    <source>
        <dbReference type="EMBL" id="QDZ25077.1"/>
    </source>
</evidence>
<evidence type="ECO:0000256" key="4">
    <source>
        <dbReference type="ARBA" id="ARBA00023136"/>
    </source>
</evidence>
<feature type="transmembrane region" description="Helical" evidence="6">
    <location>
        <begin position="221"/>
        <end position="250"/>
    </location>
</feature>
<dbReference type="EMBL" id="CP031048">
    <property type="protein sequence ID" value="QDZ25077.1"/>
    <property type="molecule type" value="Genomic_DNA"/>
</dbReference>
<dbReference type="GO" id="GO:0016020">
    <property type="term" value="C:membrane"/>
    <property type="evidence" value="ECO:0007669"/>
    <property type="project" value="UniProtKB-SubCell"/>
</dbReference>
<reference evidence="8 9" key="1">
    <citation type="submission" date="2018-07" db="EMBL/GenBank/DDBJ databases">
        <title>The complete nuclear genome of the prasinophyte Chloropicon primus (CCMP1205).</title>
        <authorList>
            <person name="Pombert J.-F."/>
            <person name="Otis C."/>
            <person name="Turmel M."/>
            <person name="Lemieux C."/>
        </authorList>
    </citation>
    <scope>NUCLEOTIDE SEQUENCE [LARGE SCALE GENOMIC DNA]</scope>
    <source>
        <strain evidence="8 9">CCMP1205</strain>
    </source>
</reference>
<evidence type="ECO:0000256" key="1">
    <source>
        <dbReference type="ARBA" id="ARBA00004141"/>
    </source>
</evidence>
<dbReference type="Proteomes" id="UP000316726">
    <property type="component" value="Chromosome 15"/>
</dbReference>
<feature type="transmembrane region" description="Helical" evidence="6">
    <location>
        <begin position="21"/>
        <end position="39"/>
    </location>
</feature>
<feature type="transmembrane region" description="Helical" evidence="6">
    <location>
        <begin position="145"/>
        <end position="167"/>
    </location>
</feature>
<dbReference type="Gene3D" id="1.20.120.350">
    <property type="entry name" value="Voltage-gated potassium channels. Chain C"/>
    <property type="match status" value="1"/>
</dbReference>
<dbReference type="SUPFAM" id="SSF81324">
    <property type="entry name" value="Voltage-gated potassium channels"/>
    <property type="match status" value="1"/>
</dbReference>
<feature type="transmembrane region" description="Helical" evidence="6">
    <location>
        <begin position="51"/>
        <end position="70"/>
    </location>
</feature>
<evidence type="ECO:0000256" key="5">
    <source>
        <dbReference type="SAM" id="Coils"/>
    </source>
</evidence>
<keyword evidence="5" id="KW-0175">Coiled coil</keyword>
<feature type="coiled-coil region" evidence="5">
    <location>
        <begin position="415"/>
        <end position="456"/>
    </location>
</feature>
<evidence type="ECO:0000256" key="2">
    <source>
        <dbReference type="ARBA" id="ARBA00022692"/>
    </source>
</evidence>
<evidence type="ECO:0000259" key="7">
    <source>
        <dbReference type="Pfam" id="PF00520"/>
    </source>
</evidence>
<dbReference type="GO" id="GO:0005216">
    <property type="term" value="F:monoatomic ion channel activity"/>
    <property type="evidence" value="ECO:0007669"/>
    <property type="project" value="InterPro"/>
</dbReference>
<comment type="subcellular location">
    <subcellularLocation>
        <location evidence="1">Membrane</location>
        <topology evidence="1">Multi-pass membrane protein</topology>
    </subcellularLocation>
</comment>
<protein>
    <recommendedName>
        <fullName evidence="7">Ion transport domain-containing protein</fullName>
    </recommendedName>
</protein>
<proteinExistence type="predicted"/>
<evidence type="ECO:0000256" key="6">
    <source>
        <dbReference type="SAM" id="Phobius"/>
    </source>
</evidence>
<dbReference type="InterPro" id="IPR027359">
    <property type="entry name" value="Volt_channel_dom_sf"/>
</dbReference>
<evidence type="ECO:0000256" key="3">
    <source>
        <dbReference type="ARBA" id="ARBA00022989"/>
    </source>
</evidence>
<keyword evidence="4 6" id="KW-0472">Membrane</keyword>
<feature type="transmembrane region" description="Helical" evidence="6">
    <location>
        <begin position="120"/>
        <end position="138"/>
    </location>
</feature>
<dbReference type="AlphaFoldDB" id="A0A5B8MX48"/>
<feature type="transmembrane region" description="Helical" evidence="6">
    <location>
        <begin position="82"/>
        <end position="100"/>
    </location>
</feature>
<keyword evidence="2 6" id="KW-0812">Transmembrane</keyword>
<dbReference type="InterPro" id="IPR005821">
    <property type="entry name" value="Ion_trans_dom"/>
</dbReference>
<sequence length="470" mass="53161">MSGLTGARHMNLYPPVKIEKVLSILVAAVALGYAVQLGLEVEEGNEDLYYYTNIAVAGVYLLETILNTVLQKKGFFTSPRRYLNILDCCITAVAVLDAVFEILGEEYFLLRFFKVLKVFRVMWVLSFSETFAFALGIFERVGMNFILVLIIEFAVLYCNALLVTKFVGQATEFRSDPVAKKLYGSLTSSLSTLFQLCTFQMAWSESVEHVLDNSSASTGKYVWIIHVECILVFAYLWFVVVMGGIFKALLDEKVQEEQMHGMKTANKLEELRRALLLKNAEALHGDDALSDQEDDEKNPKSVKELQRLEEFAAANELMALSVPEAVRALEFLTDREETVEKFKANAIDALFTLNRGVNKMELYQSSSRMLSKLQQTLRIQREDTEELRHNVSVLSGLLQQNIQVAAKGEKIRVRNQEWFQEREQLKTKNEKLAADIINIKRQLQAAKVEAAAARSTMGQKVKAPTQTGIY</sequence>
<accession>A0A5B8MX48</accession>
<organism evidence="8 9">
    <name type="scientific">Chloropicon primus</name>
    <dbReference type="NCBI Taxonomy" id="1764295"/>
    <lineage>
        <taxon>Eukaryota</taxon>
        <taxon>Viridiplantae</taxon>
        <taxon>Chlorophyta</taxon>
        <taxon>Chloropicophyceae</taxon>
        <taxon>Chloropicales</taxon>
        <taxon>Chloropicaceae</taxon>
        <taxon>Chloropicon</taxon>
    </lineage>
</organism>
<gene>
    <name evidence="8" type="ORF">A3770_15p75950</name>
</gene>
<dbReference type="Pfam" id="PF00520">
    <property type="entry name" value="Ion_trans"/>
    <property type="match status" value="1"/>
</dbReference>
<keyword evidence="3 6" id="KW-1133">Transmembrane helix</keyword>
<evidence type="ECO:0000313" key="9">
    <source>
        <dbReference type="Proteomes" id="UP000316726"/>
    </source>
</evidence>
<name>A0A5B8MX48_9CHLO</name>
<keyword evidence="9" id="KW-1185">Reference proteome</keyword>